<comment type="caution">
    <text evidence="2">The sequence shown here is derived from an EMBL/GenBank/DDBJ whole genome shotgun (WGS) entry which is preliminary data.</text>
</comment>
<evidence type="ECO:0000313" key="2">
    <source>
        <dbReference type="EMBL" id="KFB66172.1"/>
    </source>
</evidence>
<accession>A0A084XUM8</accession>
<organism evidence="2 3">
    <name type="scientific">Candidatus Accumulibacter vicinus</name>
    <dbReference type="NCBI Taxonomy" id="2954382"/>
    <lineage>
        <taxon>Bacteria</taxon>
        <taxon>Pseudomonadati</taxon>
        <taxon>Pseudomonadota</taxon>
        <taxon>Betaproteobacteria</taxon>
        <taxon>Candidatus Accumulibacter</taxon>
    </lineage>
</organism>
<evidence type="ECO:0000256" key="1">
    <source>
        <dbReference type="SAM" id="MobiDB-lite"/>
    </source>
</evidence>
<proteinExistence type="predicted"/>
<protein>
    <submittedName>
        <fullName evidence="2">Uncharacterized protein</fullName>
    </submittedName>
</protein>
<name>A0A084XUM8_9PROT</name>
<dbReference type="EMBL" id="JDSS02000049">
    <property type="protein sequence ID" value="KFB66172.1"/>
    <property type="molecule type" value="Genomic_DNA"/>
</dbReference>
<reference evidence="2 3" key="1">
    <citation type="submission" date="2014-07" db="EMBL/GenBank/DDBJ databases">
        <title>Expanding our view of genomic diversity in Candidatus Accumulibacter clades.</title>
        <authorList>
            <person name="Skennerton C.T."/>
            <person name="Barr J.J."/>
            <person name="Slater F.R."/>
            <person name="Bond P.L."/>
            <person name="Tyson G.W."/>
        </authorList>
    </citation>
    <scope>NUCLEOTIDE SEQUENCE [LARGE SCALE GENOMIC DNA]</scope>
    <source>
        <strain evidence="3">SK-01</strain>
    </source>
</reference>
<dbReference type="AlphaFoldDB" id="A0A084XUM8"/>
<feature type="region of interest" description="Disordered" evidence="1">
    <location>
        <begin position="56"/>
        <end position="75"/>
    </location>
</feature>
<evidence type="ECO:0000313" key="3">
    <source>
        <dbReference type="Proteomes" id="UP000019812"/>
    </source>
</evidence>
<sequence length="75" mass="7969">MSAANGWAGFRASWLARQDDPKPNGAHAAVVRPLNRQLAIEAENRRVADEWLAQEAASDGAAATQPDTEARIGTA</sequence>
<gene>
    <name evidence="2" type="ORF">CAPSK01_004541</name>
</gene>
<dbReference type="Proteomes" id="UP000019812">
    <property type="component" value="Unassembled WGS sequence"/>
</dbReference>